<comment type="subcellular location">
    <subcellularLocation>
        <location evidence="1">Membrane</location>
    </subcellularLocation>
</comment>
<dbReference type="GO" id="GO:0071709">
    <property type="term" value="P:membrane assembly"/>
    <property type="evidence" value="ECO:0007669"/>
    <property type="project" value="InterPro"/>
</dbReference>
<dbReference type="PROSITE" id="PS51779">
    <property type="entry name" value="POTRA"/>
    <property type="match status" value="3"/>
</dbReference>
<dbReference type="Gene3D" id="3.10.20.310">
    <property type="entry name" value="membrane protein fhac"/>
    <property type="match status" value="5"/>
</dbReference>
<dbReference type="AlphaFoldDB" id="A0A368DIG6"/>
<gene>
    <name evidence="10" type="primary">bamA</name>
    <name evidence="10" type="ORF">DBW71_06525</name>
</gene>
<dbReference type="GO" id="GO:0009279">
    <property type="term" value="C:cell outer membrane"/>
    <property type="evidence" value="ECO:0007669"/>
    <property type="project" value="UniProtKB-UniRule"/>
</dbReference>
<evidence type="ECO:0000256" key="5">
    <source>
        <dbReference type="ARBA" id="ARBA00022737"/>
    </source>
</evidence>
<dbReference type="Gene3D" id="2.40.160.50">
    <property type="entry name" value="membrane protein fhac: a member of the omp85/tpsb transporter family"/>
    <property type="match status" value="1"/>
</dbReference>
<reference evidence="10 11" key="1">
    <citation type="journal article" date="2018" name="Microbiome">
        <title>Fine metagenomic profile of the Mediterranean stratified and mixed water columns revealed by assembly and recruitment.</title>
        <authorList>
            <person name="Haro-Moreno J.M."/>
            <person name="Lopez-Perez M."/>
            <person name="De La Torre J.R."/>
            <person name="Picazo A."/>
            <person name="Camacho A."/>
            <person name="Rodriguez-Valera F."/>
        </authorList>
    </citation>
    <scope>NUCLEOTIDE SEQUENCE [LARGE SCALE GENOMIC DNA]</scope>
    <source>
        <strain evidence="10">MED-G57</strain>
    </source>
</reference>
<dbReference type="PIRSF" id="PIRSF006076">
    <property type="entry name" value="OM_assembly_OMP85"/>
    <property type="match status" value="1"/>
</dbReference>
<evidence type="ECO:0000313" key="11">
    <source>
        <dbReference type="Proteomes" id="UP000253570"/>
    </source>
</evidence>
<evidence type="ECO:0000256" key="7">
    <source>
        <dbReference type="ARBA" id="ARBA00023237"/>
    </source>
</evidence>
<evidence type="ECO:0000256" key="8">
    <source>
        <dbReference type="NCBIfam" id="TIGR03303"/>
    </source>
</evidence>
<feature type="domain" description="POTRA" evidence="9">
    <location>
        <begin position="97"/>
        <end position="174"/>
    </location>
</feature>
<sequence>MKYLSIILVFLSLCIGGDKLVKNAIADTHIIGEIIVTGNNRIEDASIINYSGLKKGDTYSKLSIDTSLKNLYQTELFSDVEIAYENTKLVISVVEHYTINLVAFEGNIALSDQDLSNVAKLTARSTFSRIRLEEDIANIISAYRSAGRFSVLVDPKIIKLEYNRINLVFEIKEGPTTKITDINFIGNQNYTDRALRSVIQSKRSNWIDSIWGTGKSYDNDLMEYDKELLRQFYRNNGYVNFKVTNSIAEFNSDSGNFIITFTLDEGKRYKYGDIELSNSIKEITPNQILTNITTFEGDVYDESDIDTTSIGIVDYMRSQGHPFVVVNAIEDINENTSTVNVNYQILNGPPVYIERIDITGNQRTYDYVIRRQLSIAEGDALNQTYLSKSIRNLRIMNFFSDVNVRTLDGSAPDKKIISIAVTEQNTGSLAFGAGYSSYMGVIGTVYLTERNLLGKGQYLSLNTNLSGDRNLINLAFTEPAFLGSDVSFGFDLFGNEQDNSDTSSYTNSEVGLGFRFGLPLSDDTRLNTRAKFTRNEVYGVASNASAALKQLEGNRNIGELGYTLSYSSLDNPMIPSSGVSLNLSQDFSGGDVSNFSTVFSGKYYHDFDRDLIGSLHMNVGHIFSLNSKDILISDSFMDPGPLLKGFASRGISPRLHPDYTNSKQEAIGGNTYFSGKAELNF</sequence>
<keyword evidence="2" id="KW-1134">Transmembrane beta strand</keyword>
<evidence type="ECO:0000256" key="3">
    <source>
        <dbReference type="ARBA" id="ARBA00022692"/>
    </source>
</evidence>
<evidence type="ECO:0000259" key="9">
    <source>
        <dbReference type="PROSITE" id="PS51779"/>
    </source>
</evidence>
<feature type="domain" description="POTRA" evidence="9">
    <location>
        <begin position="29"/>
        <end position="96"/>
    </location>
</feature>
<dbReference type="Proteomes" id="UP000253570">
    <property type="component" value="Unassembled WGS sequence"/>
</dbReference>
<dbReference type="Pfam" id="PF07244">
    <property type="entry name" value="POTRA"/>
    <property type="match status" value="5"/>
</dbReference>
<evidence type="ECO:0000256" key="1">
    <source>
        <dbReference type="ARBA" id="ARBA00004370"/>
    </source>
</evidence>
<dbReference type="EMBL" id="QOQD01000024">
    <property type="protein sequence ID" value="RCL71629.1"/>
    <property type="molecule type" value="Genomic_DNA"/>
</dbReference>
<dbReference type="PANTHER" id="PTHR12815">
    <property type="entry name" value="SORTING AND ASSEMBLY MACHINERY SAMM50 PROTEIN FAMILY MEMBER"/>
    <property type="match status" value="1"/>
</dbReference>
<keyword evidence="5" id="KW-0677">Repeat</keyword>
<dbReference type="InterPro" id="IPR034746">
    <property type="entry name" value="POTRA"/>
</dbReference>
<keyword evidence="7" id="KW-0998">Cell outer membrane</keyword>
<dbReference type="InterPro" id="IPR000184">
    <property type="entry name" value="Bac_surfAg_D15"/>
</dbReference>
<accession>A0A368DIG6</accession>
<dbReference type="InterPro" id="IPR039910">
    <property type="entry name" value="D15-like"/>
</dbReference>
<evidence type="ECO:0000256" key="6">
    <source>
        <dbReference type="ARBA" id="ARBA00023136"/>
    </source>
</evidence>
<dbReference type="InterPro" id="IPR023707">
    <property type="entry name" value="OM_assembly_BamA"/>
</dbReference>
<proteinExistence type="predicted"/>
<organism evidence="10 11">
    <name type="scientific">PS1 clade bacterium</name>
    <dbReference type="NCBI Taxonomy" id="2175152"/>
    <lineage>
        <taxon>Bacteria</taxon>
        <taxon>Pseudomonadati</taxon>
        <taxon>Pseudomonadota</taxon>
        <taxon>Alphaproteobacteria</taxon>
        <taxon>PS1 clade</taxon>
    </lineage>
</organism>
<evidence type="ECO:0000256" key="4">
    <source>
        <dbReference type="ARBA" id="ARBA00022729"/>
    </source>
</evidence>
<comment type="caution">
    <text evidence="10">The sequence shown here is derived from an EMBL/GenBank/DDBJ whole genome shotgun (WGS) entry which is preliminary data.</text>
</comment>
<evidence type="ECO:0000313" key="10">
    <source>
        <dbReference type="EMBL" id="RCL71629.1"/>
    </source>
</evidence>
<keyword evidence="4" id="KW-0732">Signal</keyword>
<feature type="non-terminal residue" evidence="10">
    <location>
        <position position="681"/>
    </location>
</feature>
<evidence type="ECO:0000256" key="2">
    <source>
        <dbReference type="ARBA" id="ARBA00022452"/>
    </source>
</evidence>
<dbReference type="NCBIfam" id="TIGR03303">
    <property type="entry name" value="OM_YaeT"/>
    <property type="match status" value="1"/>
</dbReference>
<feature type="domain" description="POTRA" evidence="9">
    <location>
        <begin position="351"/>
        <end position="424"/>
    </location>
</feature>
<dbReference type="InterPro" id="IPR010827">
    <property type="entry name" value="BamA/TamA_POTRA"/>
</dbReference>
<keyword evidence="3" id="KW-0812">Transmembrane</keyword>
<name>A0A368DIG6_9PROT</name>
<dbReference type="Pfam" id="PF01103">
    <property type="entry name" value="Omp85"/>
    <property type="match status" value="1"/>
</dbReference>
<keyword evidence="6" id="KW-0472">Membrane</keyword>
<dbReference type="PANTHER" id="PTHR12815:SF23">
    <property type="entry name" value="OUTER MEMBRANE PROTEIN ASSEMBLY FACTOR BAMA"/>
    <property type="match status" value="1"/>
</dbReference>
<protein>
    <recommendedName>
        <fullName evidence="8">Outer membrane protein assembly factor BamA</fullName>
    </recommendedName>
</protein>